<name>A0ACC2NLD4_9HYME</name>
<proteinExistence type="predicted"/>
<protein>
    <submittedName>
        <fullName evidence="1">Uncharacterized protein</fullName>
    </submittedName>
</protein>
<accession>A0ACC2NLD4</accession>
<reference evidence="1" key="1">
    <citation type="submission" date="2023-04" db="EMBL/GenBank/DDBJ databases">
        <title>A chromosome-level genome assembly of the parasitoid wasp Eretmocerus hayati.</title>
        <authorList>
            <person name="Zhong Y."/>
            <person name="Liu S."/>
            <person name="Liu Y."/>
        </authorList>
    </citation>
    <scope>NUCLEOTIDE SEQUENCE</scope>
    <source>
        <strain evidence="1">ZJU_SS_LIU_2023</strain>
    </source>
</reference>
<dbReference type="EMBL" id="CM056743">
    <property type="protein sequence ID" value="KAJ8672069.1"/>
    <property type="molecule type" value="Genomic_DNA"/>
</dbReference>
<comment type="caution">
    <text evidence="1">The sequence shown here is derived from an EMBL/GenBank/DDBJ whole genome shotgun (WGS) entry which is preliminary data.</text>
</comment>
<gene>
    <name evidence="1" type="ORF">QAD02_003328</name>
</gene>
<organism evidence="1 2">
    <name type="scientific">Eretmocerus hayati</name>
    <dbReference type="NCBI Taxonomy" id="131215"/>
    <lineage>
        <taxon>Eukaryota</taxon>
        <taxon>Metazoa</taxon>
        <taxon>Ecdysozoa</taxon>
        <taxon>Arthropoda</taxon>
        <taxon>Hexapoda</taxon>
        <taxon>Insecta</taxon>
        <taxon>Pterygota</taxon>
        <taxon>Neoptera</taxon>
        <taxon>Endopterygota</taxon>
        <taxon>Hymenoptera</taxon>
        <taxon>Apocrita</taxon>
        <taxon>Proctotrupomorpha</taxon>
        <taxon>Chalcidoidea</taxon>
        <taxon>Aphelinidae</taxon>
        <taxon>Aphelininae</taxon>
        <taxon>Eretmocerus</taxon>
    </lineage>
</organism>
<evidence type="ECO:0000313" key="1">
    <source>
        <dbReference type="EMBL" id="KAJ8672069.1"/>
    </source>
</evidence>
<dbReference type="Proteomes" id="UP001239111">
    <property type="component" value="Chromosome 3"/>
</dbReference>
<evidence type="ECO:0000313" key="2">
    <source>
        <dbReference type="Proteomes" id="UP001239111"/>
    </source>
</evidence>
<sequence>MDRAESSQGQQCPDQEGESLDWSDITNILLNVEPMREYIDETVETMMNVSTLVYEGENSIVGDLTWLENNDDVEKELAKIESEAPQEIQQPSKEEPSVTGPVLSDISEPEMTREDQPGPSRIKKITNIRRGSHRKYDRDSPEEKITQQSPKENSKTYKASTSGVIKKKIKDLNRKKPFIIENILIKPAHKVGIKKSNIKKTSRATNERFLSFVIESISEEHVEDVERARLMYQRQGYVSMEPCHSGAAALNDAIRSKHSAQEERERVGVVNSHDPLRFGNRYPLYQCIPQFASGDKITEHLYNKNKATTVGLQAASLLSRGDELLVEDATHTGHKLAEKESYLIMARGLIDADWGIIESPMYSMNEELFYNSPHMAVHFPKQYSQPPRTENISAPRYVILNLQLKLVLLQTKVLKYVNHFERNAVSRVLEANALHLMCRELLVEKTGGSNAKNQFNNDQFAEAMPIAQYATLRNEISEEIDETRESFEAL</sequence>
<keyword evidence="2" id="KW-1185">Reference proteome</keyword>